<gene>
    <name evidence="2" type="ORF">STCU_11114</name>
</gene>
<sequence>MRVGPTLIVGNIARINVPNRAVQERALELKHFTCMDKELYLFRNDRIIDNPEREWGGPQGRQPLGPRRAGRRRAPPRTTVASGAGRARRWP</sequence>
<evidence type="ECO:0000313" key="3">
    <source>
        <dbReference type="Proteomes" id="UP000015354"/>
    </source>
</evidence>
<feature type="region of interest" description="Disordered" evidence="1">
    <location>
        <begin position="50"/>
        <end position="91"/>
    </location>
</feature>
<reference evidence="2 3" key="1">
    <citation type="journal article" date="2013" name="PLoS ONE">
        <title>Predicting the Proteins of Angomonas deanei, Strigomonas culicis and Their Respective Endosymbionts Reveals New Aspects of the Trypanosomatidae Family.</title>
        <authorList>
            <person name="Motta M.C."/>
            <person name="Martins A.C."/>
            <person name="de Souza S.S."/>
            <person name="Catta-Preta C.M."/>
            <person name="Silva R."/>
            <person name="Klein C.C."/>
            <person name="de Almeida L.G."/>
            <person name="de Lima Cunha O."/>
            <person name="Ciapina L.P."/>
            <person name="Brocchi M."/>
            <person name="Colabardini A.C."/>
            <person name="de Araujo Lima B."/>
            <person name="Machado C.R."/>
            <person name="de Almeida Soares C.M."/>
            <person name="Probst C.M."/>
            <person name="de Menezes C.B."/>
            <person name="Thompson C.E."/>
            <person name="Bartholomeu D.C."/>
            <person name="Gradia D.F."/>
            <person name="Pavoni D.P."/>
            <person name="Grisard E.C."/>
            <person name="Fantinatti-Garboggini F."/>
            <person name="Marchini F.K."/>
            <person name="Rodrigues-Luiz G.F."/>
            <person name="Wagner G."/>
            <person name="Goldman G.H."/>
            <person name="Fietto J.L."/>
            <person name="Elias M.C."/>
            <person name="Goldman M.H."/>
            <person name="Sagot M.F."/>
            <person name="Pereira M."/>
            <person name="Stoco P.H."/>
            <person name="de Mendonca-Neto R.P."/>
            <person name="Teixeira S.M."/>
            <person name="Maciel T.E."/>
            <person name="de Oliveira Mendes T.A."/>
            <person name="Urmenyi T.P."/>
            <person name="de Souza W."/>
            <person name="Schenkman S."/>
            <person name="de Vasconcelos A.T."/>
        </authorList>
    </citation>
    <scope>NUCLEOTIDE SEQUENCE [LARGE SCALE GENOMIC DNA]</scope>
</reference>
<comment type="caution">
    <text evidence="2">The sequence shown here is derived from an EMBL/GenBank/DDBJ whole genome shotgun (WGS) entry which is preliminary data.</text>
</comment>
<dbReference type="OrthoDB" id="447637at2759"/>
<evidence type="ECO:0000256" key="1">
    <source>
        <dbReference type="SAM" id="MobiDB-lite"/>
    </source>
</evidence>
<dbReference type="AlphaFoldDB" id="S9UPS1"/>
<dbReference type="Proteomes" id="UP000015354">
    <property type="component" value="Unassembled WGS sequence"/>
</dbReference>
<protein>
    <submittedName>
        <fullName evidence="2">Uncharacterized protein</fullName>
    </submittedName>
</protein>
<dbReference type="EMBL" id="ATMH01011011">
    <property type="protein sequence ID" value="EPY16601.1"/>
    <property type="molecule type" value="Genomic_DNA"/>
</dbReference>
<accession>S9UPS1</accession>
<name>S9UPS1_9TRYP</name>
<evidence type="ECO:0000313" key="2">
    <source>
        <dbReference type="EMBL" id="EPY16601.1"/>
    </source>
</evidence>
<organism evidence="2 3">
    <name type="scientific">Strigomonas culicis</name>
    <dbReference type="NCBI Taxonomy" id="28005"/>
    <lineage>
        <taxon>Eukaryota</taxon>
        <taxon>Discoba</taxon>
        <taxon>Euglenozoa</taxon>
        <taxon>Kinetoplastea</taxon>
        <taxon>Metakinetoplastina</taxon>
        <taxon>Trypanosomatida</taxon>
        <taxon>Trypanosomatidae</taxon>
        <taxon>Strigomonadinae</taxon>
        <taxon>Strigomonas</taxon>
    </lineage>
</organism>
<proteinExistence type="predicted"/>
<keyword evidence="3" id="KW-1185">Reference proteome</keyword>